<name>A0A419DAQ5_9BACT</name>
<evidence type="ECO:0000256" key="1">
    <source>
        <dbReference type="SAM" id="MobiDB-lite"/>
    </source>
</evidence>
<accession>A0A419DAQ5</accession>
<dbReference type="Proteomes" id="UP000285655">
    <property type="component" value="Unassembled WGS sequence"/>
</dbReference>
<evidence type="ECO:0000313" key="4">
    <source>
        <dbReference type="Proteomes" id="UP000285655"/>
    </source>
</evidence>
<protein>
    <recommendedName>
        <fullName evidence="5">Collagen-like protein</fullName>
    </recommendedName>
</protein>
<evidence type="ECO:0008006" key="5">
    <source>
        <dbReference type="Google" id="ProtNLM"/>
    </source>
</evidence>
<evidence type="ECO:0000256" key="2">
    <source>
        <dbReference type="SAM" id="SignalP"/>
    </source>
</evidence>
<dbReference type="Gene3D" id="1.20.5.320">
    <property type="entry name" value="6-Phosphogluconate Dehydrogenase, domain 3"/>
    <property type="match status" value="1"/>
</dbReference>
<feature type="compositionally biased region" description="Low complexity" evidence="1">
    <location>
        <begin position="88"/>
        <end position="109"/>
    </location>
</feature>
<dbReference type="EMBL" id="QZJW01000052">
    <property type="protein sequence ID" value="RJO60174.1"/>
    <property type="molecule type" value="Genomic_DNA"/>
</dbReference>
<dbReference type="AlphaFoldDB" id="A0A419DAQ5"/>
<sequence length="216" mass="21437">MKWSFKALVGVMSVLAILFISSCAGGVNITGASVNSDGHLIISLSDGNTLDAGNVVGDRGPMGPPGPTGPEGPAGPAGPPGPAGSGSSGETTTTTPSTPTTPTGDTGDPYDVSDFPVIWVSIEPPSGEFPAGSGALITVTLKVPPGALCEIIHINAVTGTRSSAKPDSVIADADGKAVLSWNPSTQAAAGEATIELTVTKTDGTKIVVNHPYIHKG</sequence>
<gene>
    <name evidence="3" type="ORF">C4544_05960</name>
</gene>
<comment type="caution">
    <text evidence="3">The sequence shown here is derived from an EMBL/GenBank/DDBJ whole genome shotgun (WGS) entry which is preliminary data.</text>
</comment>
<proteinExistence type="predicted"/>
<feature type="signal peptide" evidence="2">
    <location>
        <begin position="1"/>
        <end position="24"/>
    </location>
</feature>
<organism evidence="3 4">
    <name type="scientific">candidate division WS5 bacterium</name>
    <dbReference type="NCBI Taxonomy" id="2093353"/>
    <lineage>
        <taxon>Bacteria</taxon>
        <taxon>candidate division WS5</taxon>
    </lineage>
</organism>
<feature type="region of interest" description="Disordered" evidence="1">
    <location>
        <begin position="52"/>
        <end position="110"/>
    </location>
</feature>
<dbReference type="PROSITE" id="PS51257">
    <property type="entry name" value="PROKAR_LIPOPROTEIN"/>
    <property type="match status" value="1"/>
</dbReference>
<keyword evidence="2" id="KW-0732">Signal</keyword>
<feature type="chain" id="PRO_5019491625" description="Collagen-like protein" evidence="2">
    <location>
        <begin position="25"/>
        <end position="216"/>
    </location>
</feature>
<evidence type="ECO:0000313" key="3">
    <source>
        <dbReference type="EMBL" id="RJO60174.1"/>
    </source>
</evidence>
<reference evidence="3 4" key="1">
    <citation type="journal article" date="2017" name="ISME J.">
        <title>Energy and carbon metabolisms in a deep terrestrial subsurface fluid microbial community.</title>
        <authorList>
            <person name="Momper L."/>
            <person name="Jungbluth S.P."/>
            <person name="Lee M.D."/>
            <person name="Amend J.P."/>
        </authorList>
    </citation>
    <scope>NUCLEOTIDE SEQUENCE [LARGE SCALE GENOMIC DNA]</scope>
    <source>
        <strain evidence="3">SURF_29</strain>
    </source>
</reference>